<gene>
    <name evidence="2" type="ORF">BAUCODRAFT_341952</name>
</gene>
<proteinExistence type="predicted"/>
<evidence type="ECO:0000313" key="3">
    <source>
        <dbReference type="Proteomes" id="UP000011761"/>
    </source>
</evidence>
<evidence type="ECO:0000313" key="2">
    <source>
        <dbReference type="EMBL" id="EMC99573.1"/>
    </source>
</evidence>
<reference evidence="2 3" key="1">
    <citation type="journal article" date="2012" name="PLoS Pathog.">
        <title>Diverse lifestyles and strategies of plant pathogenesis encoded in the genomes of eighteen Dothideomycetes fungi.</title>
        <authorList>
            <person name="Ohm R.A."/>
            <person name="Feau N."/>
            <person name="Henrissat B."/>
            <person name="Schoch C.L."/>
            <person name="Horwitz B.A."/>
            <person name="Barry K.W."/>
            <person name="Condon B.J."/>
            <person name="Copeland A.C."/>
            <person name="Dhillon B."/>
            <person name="Glaser F."/>
            <person name="Hesse C.N."/>
            <person name="Kosti I."/>
            <person name="LaButti K."/>
            <person name="Lindquist E.A."/>
            <person name="Lucas S."/>
            <person name="Salamov A.A."/>
            <person name="Bradshaw R.E."/>
            <person name="Ciuffetti L."/>
            <person name="Hamelin R.C."/>
            <person name="Kema G.H.J."/>
            <person name="Lawrence C."/>
            <person name="Scott J.A."/>
            <person name="Spatafora J.W."/>
            <person name="Turgeon B.G."/>
            <person name="de Wit P.J.G.M."/>
            <person name="Zhong S."/>
            <person name="Goodwin S.B."/>
            <person name="Grigoriev I.V."/>
        </authorList>
    </citation>
    <scope>NUCLEOTIDE SEQUENCE [LARGE SCALE GENOMIC DNA]</scope>
    <source>
        <strain evidence="2 3">UAMH 10762</strain>
    </source>
</reference>
<feature type="region of interest" description="Disordered" evidence="1">
    <location>
        <begin position="191"/>
        <end position="358"/>
    </location>
</feature>
<protein>
    <submittedName>
        <fullName evidence="2">Uncharacterized protein</fullName>
    </submittedName>
</protein>
<feature type="compositionally biased region" description="Basic residues" evidence="1">
    <location>
        <begin position="263"/>
        <end position="273"/>
    </location>
</feature>
<dbReference type="eggNOG" id="ENOG502T521">
    <property type="taxonomic scope" value="Eukaryota"/>
</dbReference>
<feature type="compositionally biased region" description="Basic and acidic residues" evidence="1">
    <location>
        <begin position="237"/>
        <end position="248"/>
    </location>
</feature>
<dbReference type="HOGENOM" id="CLU_339781_0_0_1"/>
<name>M2N693_BAUPA</name>
<evidence type="ECO:0000256" key="1">
    <source>
        <dbReference type="SAM" id="MobiDB-lite"/>
    </source>
</evidence>
<organism evidence="2 3">
    <name type="scientific">Baudoinia panamericana (strain UAMH 10762)</name>
    <name type="common">Angels' share fungus</name>
    <name type="synonym">Baudoinia compniacensis (strain UAMH 10762)</name>
    <dbReference type="NCBI Taxonomy" id="717646"/>
    <lineage>
        <taxon>Eukaryota</taxon>
        <taxon>Fungi</taxon>
        <taxon>Dikarya</taxon>
        <taxon>Ascomycota</taxon>
        <taxon>Pezizomycotina</taxon>
        <taxon>Dothideomycetes</taxon>
        <taxon>Dothideomycetidae</taxon>
        <taxon>Mycosphaerellales</taxon>
        <taxon>Teratosphaeriaceae</taxon>
        <taxon>Baudoinia</taxon>
    </lineage>
</organism>
<feature type="compositionally biased region" description="Basic and acidic residues" evidence="1">
    <location>
        <begin position="307"/>
        <end position="329"/>
    </location>
</feature>
<sequence length="836" mass="94103">MARHSTVRPENLLCEADGRSAGREGHIAQLARVPSQKGADTVASINGKLKRPSNPRYRNPVLARQRPLGDKHQARPEIYDFADSLEERLPLPRRQLEGATISPTKPQKRAIAQAVNARILSADQRAVDAQLNGYYDAADAGDQGALDEAESIEEDHYRDCFPDRTHHTADHGDEQQALDTLEAQIAVAISAEEDGSVEAENARDGPSTATRKRGRPRKDTTALRPSDANIAIGDSSSKAETRASERQPVESPVTRSKTEASKRVTRQTKKRQSSTRATRIAEETRADRERAGAAKEQKKKQAQNVRVTKDQAELAEMNREAPEGVDARNDAYATSNDGADAHETHPDELSAKAPSAGDVPRLAQVRGSQLFPGASANPFSDSPEKQQEASRKRKAGLGGAQPSANFSRKRQRVHDRFDAGEVEEDQTQTQHANRLFGQWRTLQKVYRAVDNIGIHYTDGEPTSRRKFKVEDNEVKEVLTACEAVLETVASGEEPARDLTELAQLVDALYRPSDESEPDFASRLRAKDIYAHVFGKMVEVLKQLILRYRDMDEDSLSIGHLTIVARFVKVIIELGTGAKLYTHRPEGLAIIAPCERGIVIPLRDEVYPAFARVLRDHHRAENHRLHQQRHAEERALDIQREVQEQRQRDYIRRVQARWSRLHTERRWAECKGPIPPEKFERLRTPRLQPEEDSNGESFERLQVFMPRVGPPPALVEQAKALVWSEQELGALSEGLRRFRNDEKSCKFTKIIRAHCGREGVLNRYTVTEIVTMAAQLRDYLVEERMRLQGEVDEWILQIPVWTKGHPLGKENLQVGDDTYEAHDQHVDGEDDGLFVES</sequence>
<dbReference type="KEGG" id="bcom:BAUCODRAFT_341952"/>
<dbReference type="GeneID" id="19112357"/>
<feature type="region of interest" description="Disordered" evidence="1">
    <location>
        <begin position="371"/>
        <end position="412"/>
    </location>
</feature>
<dbReference type="OrthoDB" id="3939134at2759"/>
<dbReference type="EMBL" id="KB445551">
    <property type="protein sequence ID" value="EMC99573.1"/>
    <property type="molecule type" value="Genomic_DNA"/>
</dbReference>
<dbReference type="Proteomes" id="UP000011761">
    <property type="component" value="Unassembled WGS sequence"/>
</dbReference>
<feature type="compositionally biased region" description="Basic and acidic residues" evidence="1">
    <location>
        <begin position="339"/>
        <end position="350"/>
    </location>
</feature>
<dbReference type="OMA" id="HIVRMQC"/>
<dbReference type="AlphaFoldDB" id="M2N693"/>
<keyword evidence="3" id="KW-1185">Reference proteome</keyword>
<accession>M2N693</accession>
<dbReference type="RefSeq" id="XP_007673221.1">
    <property type="nucleotide sequence ID" value="XM_007675031.1"/>
</dbReference>
<feature type="compositionally biased region" description="Basic and acidic residues" evidence="1">
    <location>
        <begin position="279"/>
        <end position="296"/>
    </location>
</feature>